<reference evidence="1" key="1">
    <citation type="journal article" date="2019" name="bioRxiv">
        <title>The Genome of the Zebra Mussel, Dreissena polymorpha: A Resource for Invasive Species Research.</title>
        <authorList>
            <person name="McCartney M.A."/>
            <person name="Auch B."/>
            <person name="Kono T."/>
            <person name="Mallez S."/>
            <person name="Zhang Y."/>
            <person name="Obille A."/>
            <person name="Becker A."/>
            <person name="Abrahante J.E."/>
            <person name="Garbe J."/>
            <person name="Badalamenti J.P."/>
            <person name="Herman A."/>
            <person name="Mangelson H."/>
            <person name="Liachko I."/>
            <person name="Sullivan S."/>
            <person name="Sone E.D."/>
            <person name="Koren S."/>
            <person name="Silverstein K.A.T."/>
            <person name="Beckman K.B."/>
            <person name="Gohl D.M."/>
        </authorList>
    </citation>
    <scope>NUCLEOTIDE SEQUENCE</scope>
    <source>
        <strain evidence="1">Duluth1</strain>
        <tissue evidence="1">Whole animal</tissue>
    </source>
</reference>
<gene>
    <name evidence="1" type="ORF">DPMN_186457</name>
</gene>
<evidence type="ECO:0000313" key="2">
    <source>
        <dbReference type="Proteomes" id="UP000828390"/>
    </source>
</evidence>
<name>A0A9D4DMY3_DREPO</name>
<organism evidence="1 2">
    <name type="scientific">Dreissena polymorpha</name>
    <name type="common">Zebra mussel</name>
    <name type="synonym">Mytilus polymorpha</name>
    <dbReference type="NCBI Taxonomy" id="45954"/>
    <lineage>
        <taxon>Eukaryota</taxon>
        <taxon>Metazoa</taxon>
        <taxon>Spiralia</taxon>
        <taxon>Lophotrochozoa</taxon>
        <taxon>Mollusca</taxon>
        <taxon>Bivalvia</taxon>
        <taxon>Autobranchia</taxon>
        <taxon>Heteroconchia</taxon>
        <taxon>Euheterodonta</taxon>
        <taxon>Imparidentia</taxon>
        <taxon>Neoheterodontei</taxon>
        <taxon>Myida</taxon>
        <taxon>Dreissenoidea</taxon>
        <taxon>Dreissenidae</taxon>
        <taxon>Dreissena</taxon>
    </lineage>
</organism>
<accession>A0A9D4DMY3</accession>
<evidence type="ECO:0000313" key="1">
    <source>
        <dbReference type="EMBL" id="KAH3751878.1"/>
    </source>
</evidence>
<dbReference type="AlphaFoldDB" id="A0A9D4DMY3"/>
<dbReference type="EMBL" id="JAIWYP010000010">
    <property type="protein sequence ID" value="KAH3751878.1"/>
    <property type="molecule type" value="Genomic_DNA"/>
</dbReference>
<sequence>MTSLGAWVALTDFRCPVRGCPSTRGVNWVCSKDGDQVYINALGKMECYHGTHSGDICSWGWNCGRGTHRGEYRRADFEDLTFALSQSVQFMSKTGSQWVANLMKELGKQFSK</sequence>
<proteinExistence type="predicted"/>
<dbReference type="Proteomes" id="UP000828390">
    <property type="component" value="Unassembled WGS sequence"/>
</dbReference>
<comment type="caution">
    <text evidence="1">The sequence shown here is derived from an EMBL/GenBank/DDBJ whole genome shotgun (WGS) entry which is preliminary data.</text>
</comment>
<reference evidence="1" key="2">
    <citation type="submission" date="2020-11" db="EMBL/GenBank/DDBJ databases">
        <authorList>
            <person name="McCartney M.A."/>
            <person name="Auch B."/>
            <person name="Kono T."/>
            <person name="Mallez S."/>
            <person name="Becker A."/>
            <person name="Gohl D.M."/>
            <person name="Silverstein K.A.T."/>
            <person name="Koren S."/>
            <person name="Bechman K.B."/>
            <person name="Herman A."/>
            <person name="Abrahante J.E."/>
            <person name="Garbe J."/>
        </authorList>
    </citation>
    <scope>NUCLEOTIDE SEQUENCE</scope>
    <source>
        <strain evidence="1">Duluth1</strain>
        <tissue evidence="1">Whole animal</tissue>
    </source>
</reference>
<keyword evidence="2" id="KW-1185">Reference proteome</keyword>
<protein>
    <submittedName>
        <fullName evidence="1">Uncharacterized protein</fullName>
    </submittedName>
</protein>